<protein>
    <submittedName>
        <fullName evidence="2">Uncharacterized protein</fullName>
    </submittedName>
</protein>
<accession>A0ABN8N0J3</accession>
<dbReference type="EMBL" id="CALNXK010000006">
    <property type="protein sequence ID" value="CAH3038610.1"/>
    <property type="molecule type" value="Genomic_DNA"/>
</dbReference>
<reference evidence="2 3" key="1">
    <citation type="submission" date="2022-05" db="EMBL/GenBank/DDBJ databases">
        <authorList>
            <consortium name="Genoscope - CEA"/>
            <person name="William W."/>
        </authorList>
    </citation>
    <scope>NUCLEOTIDE SEQUENCE [LARGE SCALE GENOMIC DNA]</scope>
</reference>
<keyword evidence="3" id="KW-1185">Reference proteome</keyword>
<dbReference type="Proteomes" id="UP001159405">
    <property type="component" value="Unassembled WGS sequence"/>
</dbReference>
<proteinExistence type="predicted"/>
<organism evidence="2 3">
    <name type="scientific">Porites lobata</name>
    <dbReference type="NCBI Taxonomy" id="104759"/>
    <lineage>
        <taxon>Eukaryota</taxon>
        <taxon>Metazoa</taxon>
        <taxon>Cnidaria</taxon>
        <taxon>Anthozoa</taxon>
        <taxon>Hexacorallia</taxon>
        <taxon>Scleractinia</taxon>
        <taxon>Fungiina</taxon>
        <taxon>Poritidae</taxon>
        <taxon>Porites</taxon>
    </lineage>
</organism>
<gene>
    <name evidence="2" type="ORF">PLOB_00039324</name>
</gene>
<evidence type="ECO:0000313" key="2">
    <source>
        <dbReference type="EMBL" id="CAH3038610.1"/>
    </source>
</evidence>
<feature type="region of interest" description="Disordered" evidence="1">
    <location>
        <begin position="21"/>
        <end position="61"/>
    </location>
</feature>
<feature type="region of interest" description="Disordered" evidence="1">
    <location>
        <begin position="176"/>
        <end position="202"/>
    </location>
</feature>
<sequence length="323" mass="36345">MSFLKIRAVRLCCKECFQENSREAKQKPELGDLHSEDISGPIDDSHDGKTEEENTKLERNDKILNGENLWRMPRQEILQASHKSTTNLSAGLNSFPKLIPLNGEDLPMRADNMENGTWVDGKRSNSAPGFSYAQARVRKHKIRLPNISDWQTPSIPGNQTIKGMVVKGEKLRSAGEVFSSPDSKVSDKSSPNNESKFTGKNSKSSCAEKLSIAKGEVKGAKSCHGDTGEGAFPFIRRSDFRVKTAYASSSRMFNKYLESRFGKSVYQAIDRKIYNGQGKKFHVYWAPVLTNRQMLYDRNEDATKNSQENLGDASLTKERHVRF</sequence>
<name>A0ABN8N0J3_9CNID</name>
<feature type="region of interest" description="Disordered" evidence="1">
    <location>
        <begin position="302"/>
        <end position="323"/>
    </location>
</feature>
<feature type="compositionally biased region" description="Low complexity" evidence="1">
    <location>
        <begin position="177"/>
        <end position="193"/>
    </location>
</feature>
<evidence type="ECO:0000313" key="3">
    <source>
        <dbReference type="Proteomes" id="UP001159405"/>
    </source>
</evidence>
<comment type="caution">
    <text evidence="2">The sequence shown here is derived from an EMBL/GenBank/DDBJ whole genome shotgun (WGS) entry which is preliminary data.</text>
</comment>
<evidence type="ECO:0000256" key="1">
    <source>
        <dbReference type="SAM" id="MobiDB-lite"/>
    </source>
</evidence>